<gene>
    <name evidence="1" type="ORF">DRJ00_08920</name>
</gene>
<sequence>MTSFLIDSNVLISSYDETEKQHPESYLLVGKAVAGELQAFLAHQNILEYLAVVTDPGRVENPLSTREAIKNIEFYTLYLGVIFPKSTTINTLKKLINLRSVTRGKIFDLYLAATALDNGINCICTWNVSDFEGLSEIKPLSPIQILEKLSEEKY</sequence>
<name>A0A497E1Y3_UNCAE</name>
<dbReference type="InterPro" id="IPR029060">
    <property type="entry name" value="PIN-like_dom_sf"/>
</dbReference>
<comment type="caution">
    <text evidence="1">The sequence shown here is derived from an EMBL/GenBank/DDBJ whole genome shotgun (WGS) entry which is preliminary data.</text>
</comment>
<reference evidence="1 2" key="1">
    <citation type="submission" date="2018-06" db="EMBL/GenBank/DDBJ databases">
        <title>Extensive metabolic versatility and redundancy in microbially diverse, dynamic hydrothermal sediments.</title>
        <authorList>
            <person name="Dombrowski N."/>
            <person name="Teske A."/>
            <person name="Baker B.J."/>
        </authorList>
    </citation>
    <scope>NUCLEOTIDE SEQUENCE [LARGE SCALE GENOMIC DNA]</scope>
    <source>
        <strain evidence="1">B47_G16</strain>
    </source>
</reference>
<accession>A0A497E1Y3</accession>
<dbReference type="EMBL" id="QMPZ01000209">
    <property type="protein sequence ID" value="RLE06952.1"/>
    <property type="molecule type" value="Genomic_DNA"/>
</dbReference>
<dbReference type="Gene3D" id="3.40.50.1010">
    <property type="entry name" value="5'-nuclease"/>
    <property type="match status" value="1"/>
</dbReference>
<organism evidence="1 2">
    <name type="scientific">Aerophobetes bacterium</name>
    <dbReference type="NCBI Taxonomy" id="2030807"/>
    <lineage>
        <taxon>Bacteria</taxon>
        <taxon>Candidatus Aerophobota</taxon>
    </lineage>
</organism>
<protein>
    <submittedName>
        <fullName evidence="1">Uncharacterized protein</fullName>
    </submittedName>
</protein>
<dbReference type="AlphaFoldDB" id="A0A497E1Y3"/>
<evidence type="ECO:0000313" key="2">
    <source>
        <dbReference type="Proteomes" id="UP000279422"/>
    </source>
</evidence>
<proteinExistence type="predicted"/>
<dbReference type="SUPFAM" id="SSF88723">
    <property type="entry name" value="PIN domain-like"/>
    <property type="match status" value="1"/>
</dbReference>
<evidence type="ECO:0000313" key="1">
    <source>
        <dbReference type="EMBL" id="RLE06952.1"/>
    </source>
</evidence>
<dbReference type="Proteomes" id="UP000279422">
    <property type="component" value="Unassembled WGS sequence"/>
</dbReference>